<evidence type="ECO:0000256" key="5">
    <source>
        <dbReference type="RuleBase" id="RU362066"/>
    </source>
</evidence>
<comment type="similarity">
    <text evidence="1 5">Belongs to the FliD family.</text>
</comment>
<keyword evidence="8" id="KW-0282">Flagellum</keyword>
<protein>
    <recommendedName>
        <fullName evidence="5">Flagellar hook-associated protein 2</fullName>
        <shortName evidence="5">HAP2</shortName>
    </recommendedName>
    <alternativeName>
        <fullName evidence="5">Flagellar cap protein</fullName>
    </alternativeName>
</protein>
<dbReference type="InterPro" id="IPR040026">
    <property type="entry name" value="FliD"/>
</dbReference>
<comment type="subcellular location">
    <subcellularLocation>
        <location evidence="5">Secreted</location>
    </subcellularLocation>
    <subcellularLocation>
        <location evidence="5">Bacterial flagellum</location>
    </subcellularLocation>
</comment>
<gene>
    <name evidence="8" type="primary">fliD_2</name>
    <name evidence="8" type="ORF">GCM10009107_39810</name>
</gene>
<dbReference type="InterPro" id="IPR018247">
    <property type="entry name" value="EF_Hand_1_Ca_BS"/>
</dbReference>
<comment type="function">
    <text evidence="5">Required for morphogenesis and for the elongation of the flagellar filament by facilitating polymerization of the flagellin monomers at the tip of growing filament. Forms a capping structure, which prevents flagellin subunits (transported through the central channel of the flagellum) from leaking out without polymerization at the distal end.</text>
</comment>
<evidence type="ECO:0000256" key="2">
    <source>
        <dbReference type="ARBA" id="ARBA00011255"/>
    </source>
</evidence>
<evidence type="ECO:0000313" key="9">
    <source>
        <dbReference type="Proteomes" id="UP001500279"/>
    </source>
</evidence>
<dbReference type="Pfam" id="PF07195">
    <property type="entry name" value="FliD_C"/>
    <property type="match status" value="1"/>
</dbReference>
<evidence type="ECO:0000256" key="4">
    <source>
        <dbReference type="ARBA" id="ARBA00023143"/>
    </source>
</evidence>
<dbReference type="EMBL" id="BAAAEW010000026">
    <property type="protein sequence ID" value="GAA0758894.1"/>
    <property type="molecule type" value="Genomic_DNA"/>
</dbReference>
<feature type="domain" description="Flagellar hook-associated protein 2 N-terminal" evidence="6">
    <location>
        <begin position="5"/>
        <end position="101"/>
    </location>
</feature>
<comment type="caution">
    <text evidence="8">The sequence shown here is derived from an EMBL/GenBank/DDBJ whole genome shotgun (WGS) entry which is preliminary data.</text>
</comment>
<organism evidence="8 9">
    <name type="scientific">Ideonella azotifigens</name>
    <dbReference type="NCBI Taxonomy" id="513160"/>
    <lineage>
        <taxon>Bacteria</taxon>
        <taxon>Pseudomonadati</taxon>
        <taxon>Pseudomonadota</taxon>
        <taxon>Betaproteobacteria</taxon>
        <taxon>Burkholderiales</taxon>
        <taxon>Sphaerotilaceae</taxon>
        <taxon>Ideonella</taxon>
    </lineage>
</organism>
<dbReference type="RefSeq" id="WP_141290625.1">
    <property type="nucleotide sequence ID" value="NZ_BAAAEW010000026.1"/>
</dbReference>
<keyword evidence="4 5" id="KW-0975">Bacterial flagellum</keyword>
<dbReference type="InterPro" id="IPR010809">
    <property type="entry name" value="FliD_C"/>
</dbReference>
<accession>A0ABN1K9Q7</accession>
<dbReference type="Proteomes" id="UP001500279">
    <property type="component" value="Unassembled WGS sequence"/>
</dbReference>
<feature type="domain" description="Flagellar hook-associated protein 2 C-terminal" evidence="7">
    <location>
        <begin position="226"/>
        <end position="442"/>
    </location>
</feature>
<evidence type="ECO:0000256" key="3">
    <source>
        <dbReference type="ARBA" id="ARBA00023054"/>
    </source>
</evidence>
<dbReference type="PROSITE" id="PS00018">
    <property type="entry name" value="EF_HAND_1"/>
    <property type="match status" value="1"/>
</dbReference>
<evidence type="ECO:0000259" key="6">
    <source>
        <dbReference type="Pfam" id="PF02465"/>
    </source>
</evidence>
<dbReference type="Pfam" id="PF02465">
    <property type="entry name" value="FliD_N"/>
    <property type="match status" value="1"/>
</dbReference>
<keyword evidence="3" id="KW-0175">Coiled coil</keyword>
<reference evidence="8 9" key="1">
    <citation type="journal article" date="2019" name="Int. J. Syst. Evol. Microbiol.">
        <title>The Global Catalogue of Microorganisms (GCM) 10K type strain sequencing project: providing services to taxonomists for standard genome sequencing and annotation.</title>
        <authorList>
            <consortium name="The Broad Institute Genomics Platform"/>
            <consortium name="The Broad Institute Genome Sequencing Center for Infectious Disease"/>
            <person name="Wu L."/>
            <person name="Ma J."/>
        </authorList>
    </citation>
    <scope>NUCLEOTIDE SEQUENCE [LARGE SCALE GENOMIC DNA]</scope>
    <source>
        <strain evidence="8 9">JCM 15503</strain>
    </source>
</reference>
<dbReference type="PANTHER" id="PTHR30288:SF0">
    <property type="entry name" value="FLAGELLAR HOOK-ASSOCIATED PROTEIN 2"/>
    <property type="match status" value="1"/>
</dbReference>
<evidence type="ECO:0000256" key="1">
    <source>
        <dbReference type="ARBA" id="ARBA00009764"/>
    </source>
</evidence>
<keyword evidence="8" id="KW-0969">Cilium</keyword>
<dbReference type="PANTHER" id="PTHR30288">
    <property type="entry name" value="FLAGELLAR CAP/ASSEMBLY PROTEIN FLID"/>
    <property type="match status" value="1"/>
</dbReference>
<keyword evidence="5" id="KW-0964">Secreted</keyword>
<sequence>MGSTTIDPATTAQQLATAYTSATQSQLTTQSTKAQSTASALSKLQSALSAFDTALSAMTTKKSVLSYGATLSSSGFATATAGAGATAGNYSVFVEQVASAHQIAFEDLPAVPVSLGGPLVVQMANGSSFNVNLAGADQDNNGTLSQTEIARAINQASGNNGLVSAMVVTSGSQTNLVLSAGSTGAGSQITLDTSGLPASALKTTLDGGGKQLSAAQDAVMWLGAQTTGVKIQQASNTFTAVAGVSLTVTQAQTTGSSPLTLAVTNNDSGTATNVQSFVDAYNKLESALDDLTKIGSSTTTAGAFASDSGVTSLRSHLASILRQDVGGLRLMDFGITAGRDGQLSLDQTKLSKGLTAHPDGLDSLLGSNSSSAPTGLMGAFSTLSKQWTNSSTGLIKSRQDSVQRTQASITTRQTKLEDQYNMLYQRYLAQFTQLQSLQSSMSDNTSLLGSLS</sequence>
<evidence type="ECO:0000313" key="8">
    <source>
        <dbReference type="EMBL" id="GAA0758894.1"/>
    </source>
</evidence>
<dbReference type="InterPro" id="IPR003481">
    <property type="entry name" value="FliD_N"/>
</dbReference>
<proteinExistence type="inferred from homology"/>
<keyword evidence="8" id="KW-0966">Cell projection</keyword>
<keyword evidence="9" id="KW-1185">Reference proteome</keyword>
<evidence type="ECO:0000259" key="7">
    <source>
        <dbReference type="Pfam" id="PF07195"/>
    </source>
</evidence>
<name>A0ABN1K9Q7_9BURK</name>
<comment type="subunit">
    <text evidence="2 5">Homopentamer.</text>
</comment>